<dbReference type="PANTHER" id="PTHR30269:SF0">
    <property type="entry name" value="MEMBRANE TRANSPORTER PROTEIN YFCA-RELATED"/>
    <property type="match status" value="1"/>
</dbReference>
<proteinExistence type="inferred from homology"/>
<keyword evidence="6 8" id="KW-1133">Transmembrane helix</keyword>
<gene>
    <name evidence="9" type="ORF">GCM10023147_19290</name>
</gene>
<dbReference type="InterPro" id="IPR052017">
    <property type="entry name" value="TSUP"/>
</dbReference>
<feature type="transmembrane region" description="Helical" evidence="8">
    <location>
        <begin position="74"/>
        <end position="93"/>
    </location>
</feature>
<dbReference type="InterPro" id="IPR002781">
    <property type="entry name" value="TM_pro_TauE-like"/>
</dbReference>
<dbReference type="RefSeq" id="WP_344994376.1">
    <property type="nucleotide sequence ID" value="NZ_BAABFR010000024.1"/>
</dbReference>
<feature type="transmembrane region" description="Helical" evidence="8">
    <location>
        <begin position="6"/>
        <end position="26"/>
    </location>
</feature>
<evidence type="ECO:0000256" key="1">
    <source>
        <dbReference type="ARBA" id="ARBA00004651"/>
    </source>
</evidence>
<keyword evidence="4 8" id="KW-1003">Cell membrane</keyword>
<reference evidence="10" key="1">
    <citation type="journal article" date="2019" name="Int. J. Syst. Evol. Microbiol.">
        <title>The Global Catalogue of Microorganisms (GCM) 10K type strain sequencing project: providing services to taxonomists for standard genome sequencing and annotation.</title>
        <authorList>
            <consortium name="The Broad Institute Genomics Platform"/>
            <consortium name="The Broad Institute Genome Sequencing Center for Infectious Disease"/>
            <person name="Wu L."/>
            <person name="Ma J."/>
        </authorList>
    </citation>
    <scope>NUCLEOTIDE SEQUENCE [LARGE SCALE GENOMIC DNA]</scope>
    <source>
        <strain evidence="10">JCM 17688</strain>
    </source>
</reference>
<feature type="transmembrane region" description="Helical" evidence="8">
    <location>
        <begin position="173"/>
        <end position="193"/>
    </location>
</feature>
<dbReference type="PANTHER" id="PTHR30269">
    <property type="entry name" value="TRANSMEMBRANE PROTEIN YFCA"/>
    <property type="match status" value="1"/>
</dbReference>
<evidence type="ECO:0000256" key="7">
    <source>
        <dbReference type="ARBA" id="ARBA00023136"/>
    </source>
</evidence>
<evidence type="ECO:0000313" key="10">
    <source>
        <dbReference type="Proteomes" id="UP001500635"/>
    </source>
</evidence>
<comment type="subcellular location">
    <subcellularLocation>
        <location evidence="1 8">Cell membrane</location>
        <topology evidence="1 8">Multi-pass membrane protein</topology>
    </subcellularLocation>
</comment>
<dbReference type="EMBL" id="BAABFR010000024">
    <property type="protein sequence ID" value="GAA4390913.1"/>
    <property type="molecule type" value="Genomic_DNA"/>
</dbReference>
<evidence type="ECO:0000256" key="8">
    <source>
        <dbReference type="RuleBase" id="RU363041"/>
    </source>
</evidence>
<evidence type="ECO:0000256" key="5">
    <source>
        <dbReference type="ARBA" id="ARBA00022692"/>
    </source>
</evidence>
<feature type="transmembrane region" description="Helical" evidence="8">
    <location>
        <begin position="226"/>
        <end position="244"/>
    </location>
</feature>
<keyword evidence="3" id="KW-0813">Transport</keyword>
<organism evidence="9 10">
    <name type="scientific">Tsukamurella soli</name>
    <dbReference type="NCBI Taxonomy" id="644556"/>
    <lineage>
        <taxon>Bacteria</taxon>
        <taxon>Bacillati</taxon>
        <taxon>Actinomycetota</taxon>
        <taxon>Actinomycetes</taxon>
        <taxon>Mycobacteriales</taxon>
        <taxon>Tsukamurellaceae</taxon>
        <taxon>Tsukamurella</taxon>
    </lineage>
</organism>
<sequence>MSLLELALVAVAGFAAGLVGFVTGLASIVSYPALLAVGIPPVAANVTNTVAMVAAGAGSVTNSASALAKDRRALVPQAAICVAGGAVGAAILLAAPAASFAAVVPVLIVIASVALLLQPRLREHAGDRTFPVLYPIGLFLVSVYGGYFGAGAGVMVLALNLICTSQSFWRASILKSFLLGLANLVAAIGFAFFGPVHWIAGLVMGVGAFAGGWCGPPVVRRVDQRYLRIAVALCGFGLAAWLAIR</sequence>
<dbReference type="Pfam" id="PF01925">
    <property type="entry name" value="TauE"/>
    <property type="match status" value="1"/>
</dbReference>
<evidence type="ECO:0000256" key="6">
    <source>
        <dbReference type="ARBA" id="ARBA00022989"/>
    </source>
</evidence>
<name>A0ABP8JI38_9ACTN</name>
<evidence type="ECO:0000256" key="3">
    <source>
        <dbReference type="ARBA" id="ARBA00022448"/>
    </source>
</evidence>
<protein>
    <recommendedName>
        <fullName evidence="8">Probable membrane transporter protein</fullName>
    </recommendedName>
</protein>
<feature type="transmembrane region" description="Helical" evidence="8">
    <location>
        <begin position="199"/>
        <end position="219"/>
    </location>
</feature>
<evidence type="ECO:0000256" key="4">
    <source>
        <dbReference type="ARBA" id="ARBA00022475"/>
    </source>
</evidence>
<evidence type="ECO:0000256" key="2">
    <source>
        <dbReference type="ARBA" id="ARBA00009142"/>
    </source>
</evidence>
<evidence type="ECO:0000313" key="9">
    <source>
        <dbReference type="EMBL" id="GAA4390913.1"/>
    </source>
</evidence>
<comment type="similarity">
    <text evidence="2 8">Belongs to the 4-toluene sulfonate uptake permease (TSUP) (TC 2.A.102) family.</text>
</comment>
<keyword evidence="7 8" id="KW-0472">Membrane</keyword>
<dbReference type="Proteomes" id="UP001500635">
    <property type="component" value="Unassembled WGS sequence"/>
</dbReference>
<comment type="caution">
    <text evidence="9">The sequence shown here is derived from an EMBL/GenBank/DDBJ whole genome shotgun (WGS) entry which is preliminary data.</text>
</comment>
<accession>A0ABP8JI38</accession>
<feature type="transmembrane region" description="Helical" evidence="8">
    <location>
        <begin position="137"/>
        <end position="161"/>
    </location>
</feature>
<feature type="transmembrane region" description="Helical" evidence="8">
    <location>
        <begin position="100"/>
        <end position="117"/>
    </location>
</feature>
<keyword evidence="10" id="KW-1185">Reference proteome</keyword>
<keyword evidence="5 8" id="KW-0812">Transmembrane</keyword>